<evidence type="ECO:0000313" key="2">
    <source>
        <dbReference type="Proteomes" id="UP001305414"/>
    </source>
</evidence>
<accession>A0AAN7UVC1</accession>
<gene>
    <name evidence="1" type="ORF">RRF57_009315</name>
</gene>
<proteinExistence type="predicted"/>
<comment type="caution">
    <text evidence="1">The sequence shown here is derived from an EMBL/GenBank/DDBJ whole genome shotgun (WGS) entry which is preliminary data.</text>
</comment>
<reference evidence="1 2" key="1">
    <citation type="submission" date="2023-10" db="EMBL/GenBank/DDBJ databases">
        <title>Draft genome sequence of Xylaria bambusicola isolate GMP-LS, the root and basal stem rot pathogen of sugarcane in Indonesia.</title>
        <authorList>
            <person name="Selvaraj P."/>
            <person name="Muralishankar V."/>
            <person name="Muruganantham S."/>
            <person name="Sp S."/>
            <person name="Haryani S."/>
            <person name="Lau K.J.X."/>
            <person name="Naqvi N.I."/>
        </authorList>
    </citation>
    <scope>NUCLEOTIDE SEQUENCE [LARGE SCALE GENOMIC DNA]</scope>
    <source>
        <strain evidence="1">GMP-LS</strain>
    </source>
</reference>
<dbReference type="AlphaFoldDB" id="A0AAN7UVC1"/>
<dbReference type="EMBL" id="JAWHQM010000034">
    <property type="protein sequence ID" value="KAK5633601.1"/>
    <property type="molecule type" value="Genomic_DNA"/>
</dbReference>
<keyword evidence="2" id="KW-1185">Reference proteome</keyword>
<sequence>MSLNPFFDCLDILATILQFLPDIRLVAVENVGRGRLVRTGVEHAPAPVLKTSTQVSGKCVLLRRLQVHVVGAGR</sequence>
<protein>
    <submittedName>
        <fullName evidence="1">Uncharacterized protein</fullName>
    </submittedName>
</protein>
<name>A0AAN7UVC1_9PEZI</name>
<organism evidence="1 2">
    <name type="scientific">Xylaria bambusicola</name>
    <dbReference type="NCBI Taxonomy" id="326684"/>
    <lineage>
        <taxon>Eukaryota</taxon>
        <taxon>Fungi</taxon>
        <taxon>Dikarya</taxon>
        <taxon>Ascomycota</taxon>
        <taxon>Pezizomycotina</taxon>
        <taxon>Sordariomycetes</taxon>
        <taxon>Xylariomycetidae</taxon>
        <taxon>Xylariales</taxon>
        <taxon>Xylariaceae</taxon>
        <taxon>Xylaria</taxon>
    </lineage>
</organism>
<evidence type="ECO:0000313" key="1">
    <source>
        <dbReference type="EMBL" id="KAK5633601.1"/>
    </source>
</evidence>
<dbReference type="Proteomes" id="UP001305414">
    <property type="component" value="Unassembled WGS sequence"/>
</dbReference>